<comment type="catalytic activity">
    <reaction evidence="1">
        <text>ATP + protein L-histidine = ADP + protein N-phospho-L-histidine.</text>
        <dbReference type="EC" id="2.7.13.3"/>
    </reaction>
</comment>
<keyword evidence="6" id="KW-0547">Nucleotide-binding</keyword>
<dbReference type="Gene3D" id="3.30.450.40">
    <property type="match status" value="1"/>
</dbReference>
<dbReference type="InterPro" id="IPR011006">
    <property type="entry name" value="CheY-like_superfamily"/>
</dbReference>
<dbReference type="Pfam" id="PF02518">
    <property type="entry name" value="HATPase_c"/>
    <property type="match status" value="1"/>
</dbReference>
<dbReference type="InterPro" id="IPR036890">
    <property type="entry name" value="HATPase_C_sf"/>
</dbReference>
<evidence type="ECO:0000256" key="2">
    <source>
        <dbReference type="ARBA" id="ARBA00012438"/>
    </source>
</evidence>
<dbReference type="Pfam" id="PF01590">
    <property type="entry name" value="GAF"/>
    <property type="match status" value="1"/>
</dbReference>
<dbReference type="InterPro" id="IPR029016">
    <property type="entry name" value="GAF-like_dom_sf"/>
</dbReference>
<dbReference type="InterPro" id="IPR003018">
    <property type="entry name" value="GAF"/>
</dbReference>
<dbReference type="PROSITE" id="PS50110">
    <property type="entry name" value="RESPONSE_REGULATORY"/>
    <property type="match status" value="1"/>
</dbReference>
<dbReference type="Pfam" id="PF00512">
    <property type="entry name" value="HisKA"/>
    <property type="match status" value="1"/>
</dbReference>
<evidence type="ECO:0000256" key="4">
    <source>
        <dbReference type="ARBA" id="ARBA00022553"/>
    </source>
</evidence>
<evidence type="ECO:0000256" key="7">
    <source>
        <dbReference type="ARBA" id="ARBA00022777"/>
    </source>
</evidence>
<dbReference type="PANTHER" id="PTHR43065:SF46">
    <property type="entry name" value="C4-DICARBOXYLATE TRANSPORT SENSOR PROTEIN DCTB"/>
    <property type="match status" value="1"/>
</dbReference>
<keyword evidence="15" id="KW-1185">Reference proteome</keyword>
<dbReference type="AlphaFoldDB" id="A0A1H3QXL7"/>
<dbReference type="CDD" id="cd00075">
    <property type="entry name" value="HATPase"/>
    <property type="match status" value="1"/>
</dbReference>
<evidence type="ECO:0000313" key="14">
    <source>
        <dbReference type="EMBL" id="SDZ18106.1"/>
    </source>
</evidence>
<feature type="domain" description="Histidine kinase" evidence="12">
    <location>
        <begin position="414"/>
        <end position="627"/>
    </location>
</feature>
<dbReference type="PRINTS" id="PR00344">
    <property type="entry name" value="BCTRLSENSOR"/>
</dbReference>
<dbReference type="CDD" id="cd00082">
    <property type="entry name" value="HisKA"/>
    <property type="match status" value="1"/>
</dbReference>
<evidence type="ECO:0000256" key="3">
    <source>
        <dbReference type="ARBA" id="ARBA00018672"/>
    </source>
</evidence>
<dbReference type="InterPro" id="IPR005467">
    <property type="entry name" value="His_kinase_dom"/>
</dbReference>
<gene>
    <name evidence="14" type="ORF">SAMN05660462_02128</name>
</gene>
<dbReference type="SUPFAM" id="SSF55781">
    <property type="entry name" value="GAF domain-like"/>
    <property type="match status" value="1"/>
</dbReference>
<evidence type="ECO:0000256" key="10">
    <source>
        <dbReference type="ARBA" id="ARBA00024867"/>
    </source>
</evidence>
<evidence type="ECO:0000256" key="1">
    <source>
        <dbReference type="ARBA" id="ARBA00000085"/>
    </source>
</evidence>
<dbReference type="InterPro" id="IPR004358">
    <property type="entry name" value="Sig_transdc_His_kin-like_C"/>
</dbReference>
<dbReference type="SUPFAM" id="SSF47384">
    <property type="entry name" value="Homodimeric domain of signal transducing histidine kinase"/>
    <property type="match status" value="1"/>
</dbReference>
<comment type="function">
    <text evidence="10">May play the central regulatory role in sporulation. It may be an element of the effector pathway responsible for the activation of sporulation genes in response to nutritional stress. Spo0A may act in concert with spo0H (a sigma factor) to control the expression of some genes that are critical to the sporulation process.</text>
</comment>
<proteinExistence type="predicted"/>
<keyword evidence="7" id="KW-0418">Kinase</keyword>
<evidence type="ECO:0000313" key="15">
    <source>
        <dbReference type="Proteomes" id="UP000198625"/>
    </source>
</evidence>
<dbReference type="SMART" id="SM00448">
    <property type="entry name" value="REC"/>
    <property type="match status" value="1"/>
</dbReference>
<dbReference type="Pfam" id="PF00072">
    <property type="entry name" value="Response_reg"/>
    <property type="match status" value="1"/>
</dbReference>
<evidence type="ECO:0000256" key="9">
    <source>
        <dbReference type="ARBA" id="ARBA00023012"/>
    </source>
</evidence>
<dbReference type="PANTHER" id="PTHR43065">
    <property type="entry name" value="SENSOR HISTIDINE KINASE"/>
    <property type="match status" value="1"/>
</dbReference>
<dbReference type="SMART" id="SM00388">
    <property type="entry name" value="HisKA"/>
    <property type="match status" value="1"/>
</dbReference>
<dbReference type="SUPFAM" id="SSF52172">
    <property type="entry name" value="CheY-like"/>
    <property type="match status" value="1"/>
</dbReference>
<name>A0A1H3QXL7_9FIRM</name>
<evidence type="ECO:0000259" key="13">
    <source>
        <dbReference type="PROSITE" id="PS50110"/>
    </source>
</evidence>
<dbReference type="STRING" id="415015.SAMN05660462_02128"/>
<dbReference type="Gene3D" id="3.30.565.10">
    <property type="entry name" value="Histidine kinase-like ATPase, C-terminal domain"/>
    <property type="match status" value="1"/>
</dbReference>
<dbReference type="EC" id="2.7.13.3" evidence="2"/>
<evidence type="ECO:0000259" key="12">
    <source>
        <dbReference type="PROSITE" id="PS50109"/>
    </source>
</evidence>
<sequence length="761" mass="86843">MGRELIKAGGDKIVGDKANKLKYTPSTLCGILTSSVDSQKYNIFKELALEILGDKGCFIFAYNTEVDLIYSEKRIKDWSIDYSRFVKSGQIIPVSTDEYLKDGTIDIQHVYSYYCNLIDKCKEKGHEKILIYGTRNKFYEGKLTFEKSYEFHNAIKKIAMGKGVMILTNFFLDEFSEEYFYSLMYLYDKFLLYDSSKVYIYKPNSFTEIEVLFRYVKSIFTDRMLLHRENKKLELLNELILDSSYRNTTDDLLDTLLVKISEITSIDFGCIMKITDNFLVKENILGRYKLPPGYEEELDRHKLKLDEIVIFSNNRVTIQSSEDFEEPILNCIYKKYNIKTFVSIPIKSKNNSVIGIMFLFSSKDSKSIYEHIHFLEAVGSTLWALIQKQKLQEDYQKSISRTEKLKALGELAGGIAHDFNNLLTTILGFSQIALSQELSPDLKEYMNIIYKSALDGKNIVERILSFNRKQFNHKKDIYSINSIVESSIEMAKPRWKNYYESCGNSLVIIKELKSNSKILCVDHEIREVIINLLSNAMDAMESGGTLTIKTYDENNKAVIEIGDTGPGIPEEVREEIFEPYYSTKGAKGTGLGLCIVKEIVEEHNGIVEIESGSGCGTIFKLYFDGILRSTKSNNVVKAEMSIDVEKELKVLVIDDISQVGDTIVRMLSTLKVDADLEITSSDVMARLLQKKYDIIICDLAMPDPNGIGLSKKVKAQYPDVKFIIITGWPSELMSKNYESVDYVLTKPCTLEDLAKAIKSVT</sequence>
<evidence type="ECO:0000256" key="5">
    <source>
        <dbReference type="ARBA" id="ARBA00022679"/>
    </source>
</evidence>
<keyword evidence="5" id="KW-0808">Transferase</keyword>
<dbReference type="EMBL" id="FNQE01000023">
    <property type="protein sequence ID" value="SDZ18106.1"/>
    <property type="molecule type" value="Genomic_DNA"/>
</dbReference>
<dbReference type="Gene3D" id="1.10.287.130">
    <property type="match status" value="1"/>
</dbReference>
<reference evidence="14 15" key="1">
    <citation type="submission" date="2016-10" db="EMBL/GenBank/DDBJ databases">
        <authorList>
            <person name="de Groot N.N."/>
        </authorList>
    </citation>
    <scope>NUCLEOTIDE SEQUENCE [LARGE SCALE GENOMIC DNA]</scope>
    <source>
        <strain evidence="14 15">DSM 21650</strain>
    </source>
</reference>
<dbReference type="GO" id="GO:0000155">
    <property type="term" value="F:phosphorelay sensor kinase activity"/>
    <property type="evidence" value="ECO:0007669"/>
    <property type="project" value="InterPro"/>
</dbReference>
<dbReference type="SMART" id="SM00387">
    <property type="entry name" value="HATPase_c"/>
    <property type="match status" value="1"/>
</dbReference>
<keyword evidence="8" id="KW-0067">ATP-binding</keyword>
<dbReference type="InterPro" id="IPR003594">
    <property type="entry name" value="HATPase_dom"/>
</dbReference>
<keyword evidence="4 11" id="KW-0597">Phosphoprotein</keyword>
<accession>A0A1H3QXL7</accession>
<dbReference type="InterPro" id="IPR001789">
    <property type="entry name" value="Sig_transdc_resp-reg_receiver"/>
</dbReference>
<evidence type="ECO:0000256" key="11">
    <source>
        <dbReference type="PROSITE-ProRule" id="PRU00169"/>
    </source>
</evidence>
<dbReference type="PROSITE" id="PS50109">
    <property type="entry name" value="HIS_KIN"/>
    <property type="match status" value="1"/>
</dbReference>
<dbReference type="InterPro" id="IPR036097">
    <property type="entry name" value="HisK_dim/P_sf"/>
</dbReference>
<keyword evidence="9" id="KW-0902">Two-component regulatory system</keyword>
<dbReference type="Proteomes" id="UP000198625">
    <property type="component" value="Unassembled WGS sequence"/>
</dbReference>
<dbReference type="Gene3D" id="3.40.50.2300">
    <property type="match status" value="1"/>
</dbReference>
<evidence type="ECO:0000256" key="6">
    <source>
        <dbReference type="ARBA" id="ARBA00022741"/>
    </source>
</evidence>
<feature type="modified residue" description="4-aspartylphosphate" evidence="11">
    <location>
        <position position="698"/>
    </location>
</feature>
<feature type="domain" description="Response regulatory" evidence="13">
    <location>
        <begin position="649"/>
        <end position="761"/>
    </location>
</feature>
<dbReference type="InterPro" id="IPR003661">
    <property type="entry name" value="HisK_dim/P_dom"/>
</dbReference>
<evidence type="ECO:0000256" key="8">
    <source>
        <dbReference type="ARBA" id="ARBA00022840"/>
    </source>
</evidence>
<dbReference type="SUPFAM" id="SSF55874">
    <property type="entry name" value="ATPase domain of HSP90 chaperone/DNA topoisomerase II/histidine kinase"/>
    <property type="match status" value="1"/>
</dbReference>
<protein>
    <recommendedName>
        <fullName evidence="3">Stage 0 sporulation protein A homolog</fullName>
        <ecNumber evidence="2">2.7.13.3</ecNumber>
    </recommendedName>
</protein>
<dbReference type="GO" id="GO:0005524">
    <property type="term" value="F:ATP binding"/>
    <property type="evidence" value="ECO:0007669"/>
    <property type="project" value="UniProtKB-KW"/>
</dbReference>
<organism evidence="14 15">
    <name type="scientific">Proteiniborus ethanoligenes</name>
    <dbReference type="NCBI Taxonomy" id="415015"/>
    <lineage>
        <taxon>Bacteria</taxon>
        <taxon>Bacillati</taxon>
        <taxon>Bacillota</taxon>
        <taxon>Clostridia</taxon>
        <taxon>Eubacteriales</taxon>
        <taxon>Proteiniborus</taxon>
    </lineage>
</organism>